<dbReference type="Pfam" id="PF13561">
    <property type="entry name" value="adh_short_C2"/>
    <property type="match status" value="1"/>
</dbReference>
<feature type="domain" description="PKS/mFAS DH" evidence="7">
    <location>
        <begin position="1568"/>
        <end position="1857"/>
    </location>
</feature>
<evidence type="ECO:0000313" key="9">
    <source>
        <dbReference type="Proteomes" id="UP000470404"/>
    </source>
</evidence>
<evidence type="ECO:0000259" key="7">
    <source>
        <dbReference type="PROSITE" id="PS52019"/>
    </source>
</evidence>
<feature type="region of interest" description="N-terminal hotdog fold" evidence="3">
    <location>
        <begin position="1568"/>
        <end position="1699"/>
    </location>
</feature>
<dbReference type="Gene3D" id="3.40.50.720">
    <property type="entry name" value="NAD(P)-binding Rossmann-like Domain"/>
    <property type="match status" value="2"/>
</dbReference>
<accession>A0ABX0BUX5</accession>
<dbReference type="Proteomes" id="UP000470404">
    <property type="component" value="Unassembled WGS sequence"/>
</dbReference>
<name>A0ABX0BUX5_9PSEU</name>
<proteinExistence type="inferred from homology"/>
<keyword evidence="2" id="KW-0597">Phosphoprotein</keyword>
<dbReference type="PRINTS" id="PR00081">
    <property type="entry name" value="GDHRDH"/>
</dbReference>
<dbReference type="PROSITE" id="PS52004">
    <property type="entry name" value="KS3_2"/>
    <property type="match status" value="1"/>
</dbReference>
<dbReference type="InterPro" id="IPR014031">
    <property type="entry name" value="Ketoacyl_synth_C"/>
</dbReference>
<dbReference type="InterPro" id="IPR036291">
    <property type="entry name" value="NAD(P)-bd_dom_sf"/>
</dbReference>
<dbReference type="SUPFAM" id="SSF53901">
    <property type="entry name" value="Thiolase-like"/>
    <property type="match status" value="3"/>
</dbReference>
<dbReference type="InterPro" id="IPR013968">
    <property type="entry name" value="PKS_KR"/>
</dbReference>
<protein>
    <submittedName>
        <fullName evidence="8">SDR family oxidoreductase</fullName>
    </submittedName>
</protein>
<dbReference type="InterPro" id="IPR049900">
    <property type="entry name" value="PKS_mFAS_DH"/>
</dbReference>
<evidence type="ECO:0000256" key="1">
    <source>
        <dbReference type="ARBA" id="ARBA00022450"/>
    </source>
</evidence>
<comment type="similarity">
    <text evidence="4">Belongs to the thiolase-like superfamily. Beta-ketoacyl-ACP synthases family.</text>
</comment>
<dbReference type="InterPro" id="IPR042104">
    <property type="entry name" value="PKS_dehydratase_sf"/>
</dbReference>
<dbReference type="InterPro" id="IPR020841">
    <property type="entry name" value="PKS_Beta-ketoAc_synthase_dom"/>
</dbReference>
<dbReference type="InterPro" id="IPR050091">
    <property type="entry name" value="PKS_NRPS_Biosynth_Enz"/>
</dbReference>
<dbReference type="InterPro" id="IPR057326">
    <property type="entry name" value="KR_dom"/>
</dbReference>
<organism evidence="8 9">
    <name type="scientific">Amycolatopsis rubida</name>
    <dbReference type="NCBI Taxonomy" id="112413"/>
    <lineage>
        <taxon>Bacteria</taxon>
        <taxon>Bacillati</taxon>
        <taxon>Actinomycetota</taxon>
        <taxon>Actinomycetes</taxon>
        <taxon>Pseudonocardiales</taxon>
        <taxon>Pseudonocardiaceae</taxon>
        <taxon>Amycolatopsis</taxon>
    </lineage>
</organism>
<dbReference type="Gene3D" id="3.10.129.110">
    <property type="entry name" value="Polyketide synthase dehydratase"/>
    <property type="match status" value="1"/>
</dbReference>
<feature type="region of interest" description="Disordered" evidence="5">
    <location>
        <begin position="261"/>
        <end position="286"/>
    </location>
</feature>
<feature type="domain" description="Ketosynthase family 3 (KS3)" evidence="6">
    <location>
        <begin position="290"/>
        <end position="728"/>
    </location>
</feature>
<dbReference type="InterPro" id="IPR014030">
    <property type="entry name" value="Ketoacyl_synth_N"/>
</dbReference>
<dbReference type="PANTHER" id="PTHR43775:SF37">
    <property type="entry name" value="SI:DKEY-61P9.11"/>
    <property type="match status" value="1"/>
</dbReference>
<dbReference type="RefSeq" id="WP_161269583.1">
    <property type="nucleotide sequence ID" value="NZ_JAAGNC010000126.1"/>
</dbReference>
<dbReference type="Pfam" id="PF00109">
    <property type="entry name" value="ketoacyl-synt"/>
    <property type="match status" value="2"/>
</dbReference>
<dbReference type="CDD" id="cd00833">
    <property type="entry name" value="PKS"/>
    <property type="match status" value="1"/>
</dbReference>
<keyword evidence="1" id="KW-0596">Phosphopantetheine</keyword>
<evidence type="ECO:0000256" key="3">
    <source>
        <dbReference type="PROSITE-ProRule" id="PRU01363"/>
    </source>
</evidence>
<evidence type="ECO:0000256" key="5">
    <source>
        <dbReference type="SAM" id="MobiDB-lite"/>
    </source>
</evidence>
<dbReference type="InterPro" id="IPR049552">
    <property type="entry name" value="PKS_DH_N"/>
</dbReference>
<keyword evidence="4" id="KW-0808">Transferase</keyword>
<reference evidence="8 9" key="1">
    <citation type="submission" date="2020-01" db="EMBL/GenBank/DDBJ databases">
        <title>Insect and environment-associated Actinomycetes.</title>
        <authorList>
            <person name="Currrie C."/>
            <person name="Chevrette M."/>
            <person name="Carlson C."/>
            <person name="Stubbendieck R."/>
            <person name="Wendt-Pienkowski E."/>
        </authorList>
    </citation>
    <scope>NUCLEOTIDE SEQUENCE [LARGE SCALE GENOMIC DNA]</scope>
    <source>
        <strain evidence="8 9">SID8386</strain>
    </source>
</reference>
<dbReference type="InterPro" id="IPR016039">
    <property type="entry name" value="Thiolase-like"/>
</dbReference>
<dbReference type="SMART" id="SM00825">
    <property type="entry name" value="PKS_KS"/>
    <property type="match status" value="1"/>
</dbReference>
<comment type="caution">
    <text evidence="3">Lacks conserved residue(s) required for the propagation of feature annotation.</text>
</comment>
<evidence type="ECO:0000259" key="6">
    <source>
        <dbReference type="PROSITE" id="PS52004"/>
    </source>
</evidence>
<evidence type="ECO:0000313" key="8">
    <source>
        <dbReference type="EMBL" id="NEC58794.1"/>
    </source>
</evidence>
<dbReference type="Pfam" id="PF21089">
    <property type="entry name" value="PKS_DH_N"/>
    <property type="match status" value="1"/>
</dbReference>
<dbReference type="Gene3D" id="3.40.47.10">
    <property type="match status" value="2"/>
</dbReference>
<dbReference type="Pfam" id="PF02801">
    <property type="entry name" value="Ketoacyl-synt_C"/>
    <property type="match status" value="1"/>
</dbReference>
<dbReference type="SUPFAM" id="SSF51735">
    <property type="entry name" value="NAD(P)-binding Rossmann-fold domains"/>
    <property type="match status" value="3"/>
</dbReference>
<dbReference type="PROSITE" id="PS52019">
    <property type="entry name" value="PKS_MFAS_DH"/>
    <property type="match status" value="1"/>
</dbReference>
<sequence>MTGDLTGKVSLVTGGAKGVGRAISRLLAGRGAHVIVNCFHSDSSAEDTVSEILGLGGSAEAVKASVSGRESVAAMFAGIRERHGGLDLLFNNAARGIGRIGELRDEDWAKAIEVNLHGSRWCAEQAALLMRGRPGAAIVNVSAIGAGWVMPGYAAGGVAKAAVEALTRYLAVDLAPLGIRVNAASASLVDSPTAAKFADGAALSATVAASTPLRRLATENDLAELALFLASDRASFITGQTVLADGGLTLASAALSAPGSPRRAQAYRRDDADASPIAASGAGSDADDPAQAVAVVGAGLAVPGASSPEEFWDLLRRPSAMFTEPGQRFAIENFWAADPDAPDRTYSRVAGYLHGFLPHRRLREEEDEHGVIPDEATRWLRHSILQAGEGIAVDETRRCAVYVGAWPGGSQSLAERIVAESIAAEAARVAPGEAALVREWLLRRYPRGRAGVPALPEEMLDRATAGLGVRLADAMVVDTACSSSLYAVDLGVKALLDSTCDVAYCGGTHALDPTATVMFAKLRGLAPDGRVRSFDTAADGTLFSDGAGVVALKRYADALADGDPVLGILAGFGAAADGKGKSIAAPNPDGQRLTIARARAVNGLGADEVDWVVAHATGTAAGDQAELAALGSLSSGGRLLCSSSKSVVGHTGWAAGTVSLIHGLLALRHERIPAQFGLERAHPDVADGPLDIPAGGCVPFPARPGSPRTVGISAFGFGGTNGHLLVTDRAAAEQGGSARRSAPPVRGGEIVLVGWSAHLPGAPDRASVLAWLRGRPARHSRVFPTPYPPPPPVVVRMPPRTIRAVDPAHLMAREVAARFAEENGELWADVRRSTGVITAYSGVPGALGGAVIRCYAEDVLSGLRGNATGDVSADTVEHALASLRERYPACTEDTQPGVMPNVIGSRITSRYDLNGASITVAAGRDTALAALNTASRYLRTGELDLGLVLALSYQCGALSGRTAETAEPAAEGAFLLALAESGTAERHGWPVLAAVRPTDDATSVRDATVPDWDYLGANAAVELLKACETGAPVDLRPAVPRGTGLRVSPVRRGTVTRYQRALRPTGPVATAAPAPATGEGIALIADNALAGRLSGTILTTDPREVRAGTRLVADLDDPDAMQSLHALLDSAPPRLSVVADFTGTDQASLATPSPALIRLHDLLSLAVRRLASRWDAGGSLAVLLCGHAKTADDGVPLPHAALFTGFVKSLSWERPASPIFAVVTDATGDSALGLLAAERQNPRPEPVVWYLEGRRHTEILTEAPLPASPGHLPLSDASVVLASGGTGGVTIELLDALARHARPRVWLLGRTVLAEQPNLAHTAECTKSDLISRLRRDDSARPLKEIAREASLLMRAREARRALDRLRNTFGTDRVQYLSCDVRDPGAAGAAVETVLRSESTVDVVLHAAGVFRPENADTKPLSRFRAVRDTKLLGYQNLKAAFGSRPPSLWCNIGSAAGTYGVPGDTDYASANDFLAAASRLRAPGTRELTIGFPLWSGTGYGSDPLNRSYLDRQGRFTAVSSREGTRIFLSELASSDSGESCYLGDRERTLFSRARPGYVGPIAAAHSRYLREEAGKSGRETRWRCTFDPDVDRFLDDHRVDGRPAVPGTLMLEIAAQAAEAIRPGLATAGFRDARFERFIRPFSGRRPRTVTIKAVPVGESRVTVVLESDVVAPDGSLIRAGQRHFRADVLLGRPGETSAAPVRAVSPHTSWRPVTDPYYQTNSPVHLRGIFANTSGARVEGKRAWSRWQPDFDGSEFLGAMHTPFLLLCAAARAVALPLRDRDRQAVYVPRAIGRIDLHAPGRNDLGLTSDHATAGIELSTTDLSSCRAVTGTGTTLLELSGLSMEKLGEIPDTASCTGHEQIH</sequence>
<gene>
    <name evidence="8" type="ORF">G3I59_25135</name>
</gene>
<keyword evidence="9" id="KW-1185">Reference proteome</keyword>
<feature type="region of interest" description="C-terminal hotdog fold" evidence="3">
    <location>
        <begin position="1713"/>
        <end position="1857"/>
    </location>
</feature>
<dbReference type="InterPro" id="IPR002347">
    <property type="entry name" value="SDR_fam"/>
</dbReference>
<evidence type="ECO:0000256" key="2">
    <source>
        <dbReference type="ARBA" id="ARBA00022553"/>
    </source>
</evidence>
<comment type="caution">
    <text evidence="8">The sequence shown here is derived from an EMBL/GenBank/DDBJ whole genome shotgun (WGS) entry which is preliminary data.</text>
</comment>
<feature type="compositionally biased region" description="Low complexity" evidence="5">
    <location>
        <begin position="274"/>
        <end position="286"/>
    </location>
</feature>
<dbReference type="PANTHER" id="PTHR43775">
    <property type="entry name" value="FATTY ACID SYNTHASE"/>
    <property type="match status" value="1"/>
</dbReference>
<evidence type="ECO:0000256" key="4">
    <source>
        <dbReference type="RuleBase" id="RU003694"/>
    </source>
</evidence>
<dbReference type="SMART" id="SM00822">
    <property type="entry name" value="PKS_KR"/>
    <property type="match status" value="1"/>
</dbReference>
<dbReference type="Pfam" id="PF08659">
    <property type="entry name" value="KR"/>
    <property type="match status" value="1"/>
</dbReference>
<dbReference type="EMBL" id="JAAGNC010000126">
    <property type="protein sequence ID" value="NEC58794.1"/>
    <property type="molecule type" value="Genomic_DNA"/>
</dbReference>